<comment type="caution">
    <text evidence="1">The sequence shown here is derived from an EMBL/GenBank/DDBJ whole genome shotgun (WGS) entry which is preliminary data.</text>
</comment>
<gene>
    <name evidence="1" type="ORF">D7Y13_16275</name>
</gene>
<evidence type="ECO:0000313" key="2">
    <source>
        <dbReference type="Proteomes" id="UP000278907"/>
    </source>
</evidence>
<protein>
    <submittedName>
        <fullName evidence="1">Uncharacterized protein</fullName>
    </submittedName>
</protein>
<dbReference type="RefSeq" id="WP_147444243.1">
    <property type="nucleotide sequence ID" value="NZ_RAWI01000107.1"/>
</dbReference>
<name>A0ABX9QIJ9_9BACT</name>
<organism evidence="1 2">
    <name type="scientific">Corallococcus praedator</name>
    <dbReference type="NCBI Taxonomy" id="2316724"/>
    <lineage>
        <taxon>Bacteria</taxon>
        <taxon>Pseudomonadati</taxon>
        <taxon>Myxococcota</taxon>
        <taxon>Myxococcia</taxon>
        <taxon>Myxococcales</taxon>
        <taxon>Cystobacterineae</taxon>
        <taxon>Myxococcaceae</taxon>
        <taxon>Corallococcus</taxon>
    </lineage>
</organism>
<evidence type="ECO:0000313" key="1">
    <source>
        <dbReference type="EMBL" id="RKI08284.1"/>
    </source>
</evidence>
<sequence length="160" mass="17977">MGAKELVLGDGGLEGLRECLLIAYALNRESHEFVVVSDYWEGRAAERRSFVRLVFEGVEDFKREPGLNPELRAFWGEYRMEGAPGGVVFQSVETHPEGGGTRANLWFGPSFGGCSFLYRGVHASVRKARVTMRGRDWEYRDAEDDEVLEFHEPFGKGAQG</sequence>
<proteinExistence type="predicted"/>
<accession>A0ABX9QIJ9</accession>
<dbReference type="Proteomes" id="UP000278907">
    <property type="component" value="Unassembled WGS sequence"/>
</dbReference>
<dbReference type="EMBL" id="RAWI01000107">
    <property type="protein sequence ID" value="RKI08284.1"/>
    <property type="molecule type" value="Genomic_DNA"/>
</dbReference>
<reference evidence="1 2" key="1">
    <citation type="submission" date="2018-09" db="EMBL/GenBank/DDBJ databases">
        <authorList>
            <person name="Livingstone P.G."/>
            <person name="Whitworth D.E."/>
        </authorList>
    </citation>
    <scope>NUCLEOTIDE SEQUENCE [LARGE SCALE GENOMIC DNA]</scope>
    <source>
        <strain evidence="1 2">CA031B</strain>
    </source>
</reference>
<keyword evidence="2" id="KW-1185">Reference proteome</keyword>